<keyword evidence="2" id="KW-1185">Reference proteome</keyword>
<gene>
    <name evidence="1" type="ORF">OSSY52_21150</name>
</gene>
<evidence type="ECO:0000313" key="2">
    <source>
        <dbReference type="Proteomes" id="UP000516361"/>
    </source>
</evidence>
<accession>A0A7G1G9P4</accession>
<sequence length="132" mass="15943">MKKLLIVIFLINFIILSAYSIHYSNEFKIKKYLNPFLKKHNFNFEKICILEADNLNEFTVITKLPYSYTAGAYIQNKDEKDYIVILPIYILKKKGIFEKTIVHEMLHHYLTKYFKMPGPYQEQFIKNYLKKF</sequence>
<dbReference type="Proteomes" id="UP000516361">
    <property type="component" value="Chromosome"/>
</dbReference>
<reference evidence="1 2" key="1">
    <citation type="submission" date="2018-06" db="EMBL/GenBank/DDBJ databases">
        <title>Genome sequencing of Oceanotoga sp. sy52.</title>
        <authorList>
            <person name="Mori K."/>
        </authorList>
    </citation>
    <scope>NUCLEOTIDE SEQUENCE [LARGE SCALE GENOMIC DNA]</scope>
    <source>
        <strain evidence="2">sy52</strain>
    </source>
</reference>
<organism evidence="1 2">
    <name type="scientific">Tepiditoga spiralis</name>
    <dbReference type="NCBI Taxonomy" id="2108365"/>
    <lineage>
        <taxon>Bacteria</taxon>
        <taxon>Thermotogati</taxon>
        <taxon>Thermotogota</taxon>
        <taxon>Thermotogae</taxon>
        <taxon>Petrotogales</taxon>
        <taxon>Petrotogaceae</taxon>
        <taxon>Tepiditoga</taxon>
    </lineage>
</organism>
<dbReference type="AlphaFoldDB" id="A0A7G1G9P4"/>
<proteinExistence type="predicted"/>
<dbReference type="KEGG" id="ocy:OSSY52_21150"/>
<dbReference type="EMBL" id="AP018712">
    <property type="protein sequence ID" value="BBE31974.1"/>
    <property type="molecule type" value="Genomic_DNA"/>
</dbReference>
<evidence type="ECO:0000313" key="1">
    <source>
        <dbReference type="EMBL" id="BBE31974.1"/>
    </source>
</evidence>
<name>A0A7G1G9P4_9BACT</name>
<dbReference type="RefSeq" id="WP_190614834.1">
    <property type="nucleotide sequence ID" value="NZ_AP018712.1"/>
</dbReference>
<dbReference type="InParanoid" id="A0A7G1G9P4"/>
<protein>
    <submittedName>
        <fullName evidence="1">Uncharacterized protein</fullName>
    </submittedName>
</protein>